<dbReference type="EMBL" id="LAZR01032940">
    <property type="protein sequence ID" value="KKL49489.1"/>
    <property type="molecule type" value="Genomic_DNA"/>
</dbReference>
<dbReference type="AlphaFoldDB" id="A0A0F9CK29"/>
<proteinExistence type="predicted"/>
<comment type="caution">
    <text evidence="1">The sequence shown here is derived from an EMBL/GenBank/DDBJ whole genome shotgun (WGS) entry which is preliminary data.</text>
</comment>
<protein>
    <submittedName>
        <fullName evidence="1">Uncharacterized protein</fullName>
    </submittedName>
</protein>
<reference evidence="1" key="1">
    <citation type="journal article" date="2015" name="Nature">
        <title>Complex archaea that bridge the gap between prokaryotes and eukaryotes.</title>
        <authorList>
            <person name="Spang A."/>
            <person name="Saw J.H."/>
            <person name="Jorgensen S.L."/>
            <person name="Zaremba-Niedzwiedzka K."/>
            <person name="Martijn J."/>
            <person name="Lind A.E."/>
            <person name="van Eijk R."/>
            <person name="Schleper C."/>
            <person name="Guy L."/>
            <person name="Ettema T.J."/>
        </authorList>
    </citation>
    <scope>NUCLEOTIDE SEQUENCE</scope>
</reference>
<evidence type="ECO:0000313" key="1">
    <source>
        <dbReference type="EMBL" id="KKL49489.1"/>
    </source>
</evidence>
<accession>A0A0F9CK29</accession>
<sequence>MATQDLTTGGALGISHYALGEEFNFSQVFDLSVTNSASGDVLQLIDIPARTLVKGVAVVILTIEDSTLTGTFGDGDGADDWIKGPVNFESSANTTYVSGDILTEGTPNVQADLYHPGKYYAAADTIDVTMSANAGNTAKFLVVVNGVNVFKDTA</sequence>
<organism evidence="1">
    <name type="scientific">marine sediment metagenome</name>
    <dbReference type="NCBI Taxonomy" id="412755"/>
    <lineage>
        <taxon>unclassified sequences</taxon>
        <taxon>metagenomes</taxon>
        <taxon>ecological metagenomes</taxon>
    </lineage>
</organism>
<gene>
    <name evidence="1" type="ORF">LCGC14_2315010</name>
</gene>
<name>A0A0F9CK29_9ZZZZ</name>